<gene>
    <name evidence="3" type="ORF">P2G67_02710</name>
</gene>
<evidence type="ECO:0000259" key="2">
    <source>
        <dbReference type="Pfam" id="PF13369"/>
    </source>
</evidence>
<dbReference type="Pfam" id="PF13369">
    <property type="entry name" value="Transglut_core2"/>
    <property type="match status" value="1"/>
</dbReference>
<protein>
    <submittedName>
        <fullName evidence="3">Transglutaminase-like domain-containing protein</fullName>
    </submittedName>
</protein>
<dbReference type="RefSeq" id="WP_275819768.1">
    <property type="nucleotide sequence ID" value="NZ_JARHUD010000001.1"/>
</dbReference>
<keyword evidence="4" id="KW-1185">Reference proteome</keyword>
<evidence type="ECO:0000256" key="1">
    <source>
        <dbReference type="ARBA" id="ARBA00007100"/>
    </source>
</evidence>
<name>A0ABT5YJC3_9PROT</name>
<sequence>MIGGTGSDRNQIATILRDQASKADAQLDLARLAILLAVFQSSGDEPLDRYFHHLTLLERDAADLARRCSTPPKLEEQVAIINHLLFERYGYAGDEETYDDLQNADMMRVIDRRRGLPVALGILYLRIAQSCGWSAEGLGFPGHFLIRMEAEGRRAIIDPFNGGAVRTADELRELLKVLSGVDAELQPEHHAGVSNREVLLRLQNNRKLRLLRDQKRVEALRVIEGMLLFAPATPALWREAGLLYMHEENLGAAIQALQHYLSLEGDDGHRTEVREILARLRTRLN</sequence>
<organism evidence="3 4">
    <name type="scientific">Aquibaculum arenosum</name>
    <dbReference type="NCBI Taxonomy" id="3032591"/>
    <lineage>
        <taxon>Bacteria</taxon>
        <taxon>Pseudomonadati</taxon>
        <taxon>Pseudomonadota</taxon>
        <taxon>Alphaproteobacteria</taxon>
        <taxon>Rhodospirillales</taxon>
        <taxon>Rhodovibrionaceae</taxon>
        <taxon>Aquibaculum</taxon>
    </lineage>
</organism>
<proteinExistence type="inferred from homology"/>
<reference evidence="3 4" key="1">
    <citation type="submission" date="2023-03" db="EMBL/GenBank/DDBJ databases">
        <title>Fodinicurvata sp. CAU 1616 isolated from sea sendiment.</title>
        <authorList>
            <person name="Kim W."/>
        </authorList>
    </citation>
    <scope>NUCLEOTIDE SEQUENCE [LARGE SCALE GENOMIC DNA]</scope>
    <source>
        <strain evidence="3 4">CAU 1616</strain>
    </source>
</reference>
<feature type="domain" description="Protein SirB1 N-terminal" evidence="2">
    <location>
        <begin position="56"/>
        <end position="203"/>
    </location>
</feature>
<accession>A0ABT5YJC3</accession>
<dbReference type="PANTHER" id="PTHR31350:SF21">
    <property type="entry name" value="F-BOX ONLY PROTEIN 21"/>
    <property type="match status" value="1"/>
</dbReference>
<comment type="caution">
    <text evidence="3">The sequence shown here is derived from an EMBL/GenBank/DDBJ whole genome shotgun (WGS) entry which is preliminary data.</text>
</comment>
<dbReference type="InterPro" id="IPR032698">
    <property type="entry name" value="SirB1_N"/>
</dbReference>
<evidence type="ECO:0000313" key="4">
    <source>
        <dbReference type="Proteomes" id="UP001215503"/>
    </source>
</evidence>
<comment type="similarity">
    <text evidence="1">Belongs to the UPF0162 family.</text>
</comment>
<dbReference type="Pfam" id="PF13371">
    <property type="entry name" value="TPR_9"/>
    <property type="match status" value="1"/>
</dbReference>
<dbReference type="EMBL" id="JARHUD010000001">
    <property type="protein sequence ID" value="MDF2094885.1"/>
    <property type="molecule type" value="Genomic_DNA"/>
</dbReference>
<dbReference type="PANTHER" id="PTHR31350">
    <property type="entry name" value="SI:DKEY-261L7.2"/>
    <property type="match status" value="1"/>
</dbReference>
<evidence type="ECO:0000313" key="3">
    <source>
        <dbReference type="EMBL" id="MDF2094885.1"/>
    </source>
</evidence>
<dbReference type="Proteomes" id="UP001215503">
    <property type="component" value="Unassembled WGS sequence"/>
</dbReference>